<evidence type="ECO:0000313" key="12">
    <source>
        <dbReference type="EMBL" id="MVW76055.1"/>
    </source>
</evidence>
<dbReference type="Pfam" id="PF24836">
    <property type="entry name" value="NQRA_2nd"/>
    <property type="match status" value="1"/>
</dbReference>
<dbReference type="Proteomes" id="UP000429555">
    <property type="component" value="Unassembled WGS sequence"/>
</dbReference>
<evidence type="ECO:0000256" key="3">
    <source>
        <dbReference type="ARBA" id="ARBA00023027"/>
    </source>
</evidence>
<comment type="catalytic activity">
    <reaction evidence="8">
        <text>a ubiquinone + n Na(+)(in) + NADH + H(+) = a ubiquinol + n Na(+)(out) + NAD(+)</text>
        <dbReference type="Rhea" id="RHEA:47748"/>
        <dbReference type="Rhea" id="RHEA-COMP:9565"/>
        <dbReference type="Rhea" id="RHEA-COMP:9566"/>
        <dbReference type="ChEBI" id="CHEBI:15378"/>
        <dbReference type="ChEBI" id="CHEBI:16389"/>
        <dbReference type="ChEBI" id="CHEBI:17976"/>
        <dbReference type="ChEBI" id="CHEBI:29101"/>
        <dbReference type="ChEBI" id="CHEBI:57540"/>
        <dbReference type="ChEBI" id="CHEBI:57945"/>
        <dbReference type="EC" id="7.2.1.1"/>
    </reaction>
</comment>
<dbReference type="EC" id="7.2.1.1" evidence="8"/>
<dbReference type="InterPro" id="IPR008703">
    <property type="entry name" value="NqrA"/>
</dbReference>
<dbReference type="InterPro" id="IPR022615">
    <property type="entry name" value="NqrA_C_domain"/>
</dbReference>
<dbReference type="InterPro" id="IPR056148">
    <property type="entry name" value="NQRA_2nd"/>
</dbReference>
<evidence type="ECO:0000256" key="4">
    <source>
        <dbReference type="ARBA" id="ARBA00023053"/>
    </source>
</evidence>
<dbReference type="NCBIfam" id="NF003759">
    <property type="entry name" value="PRK05352.1-2"/>
    <property type="match status" value="1"/>
</dbReference>
<dbReference type="InterPro" id="IPR056147">
    <property type="entry name" value="NQRA_N"/>
</dbReference>
<keyword evidence="2 8" id="KW-1278">Translocase</keyword>
<organism evidence="12 13">
    <name type="scientific">Pseudomonas xionganensis</name>
    <dbReference type="NCBI Taxonomy" id="2654845"/>
    <lineage>
        <taxon>Bacteria</taxon>
        <taxon>Pseudomonadati</taxon>
        <taxon>Pseudomonadota</taxon>
        <taxon>Gammaproteobacteria</taxon>
        <taxon>Pseudomonadales</taxon>
        <taxon>Pseudomonadaceae</taxon>
        <taxon>Pseudomonas</taxon>
    </lineage>
</organism>
<evidence type="ECO:0000256" key="6">
    <source>
        <dbReference type="ARBA" id="ARBA00023075"/>
    </source>
</evidence>
<dbReference type="GO" id="GO:0016655">
    <property type="term" value="F:oxidoreductase activity, acting on NAD(P)H, quinone or similar compound as acceptor"/>
    <property type="evidence" value="ECO:0007669"/>
    <property type="project" value="UniProtKB-UniRule"/>
</dbReference>
<dbReference type="GO" id="GO:0006814">
    <property type="term" value="P:sodium ion transport"/>
    <property type="evidence" value="ECO:0007669"/>
    <property type="project" value="UniProtKB-UniRule"/>
</dbReference>
<comment type="similarity">
    <text evidence="8">Belongs to the NqrA family.</text>
</comment>
<evidence type="ECO:0000313" key="13">
    <source>
        <dbReference type="Proteomes" id="UP000429555"/>
    </source>
</evidence>
<keyword evidence="6 8" id="KW-0830">Ubiquinone</keyword>
<dbReference type="EMBL" id="WKJZ01000001">
    <property type="protein sequence ID" value="MVW76055.1"/>
    <property type="molecule type" value="Genomic_DNA"/>
</dbReference>
<gene>
    <name evidence="8" type="primary">nqrA</name>
    <name evidence="12" type="ORF">GJV18_12075</name>
</gene>
<dbReference type="Pfam" id="PF11973">
    <property type="entry name" value="NQRA_SLBB"/>
    <property type="match status" value="1"/>
</dbReference>
<dbReference type="RefSeq" id="WP_160345735.1">
    <property type="nucleotide sequence ID" value="NZ_WKJZ01000001.1"/>
</dbReference>
<keyword evidence="7 8" id="KW-0739">Sodium transport</keyword>
<evidence type="ECO:0000256" key="8">
    <source>
        <dbReference type="HAMAP-Rule" id="MF_00425"/>
    </source>
</evidence>
<evidence type="ECO:0000256" key="5">
    <source>
        <dbReference type="ARBA" id="ARBA00023065"/>
    </source>
</evidence>
<evidence type="ECO:0000259" key="10">
    <source>
        <dbReference type="Pfam" id="PF11973"/>
    </source>
</evidence>
<proteinExistence type="inferred from homology"/>
<feature type="domain" description="NqrA N-terminal barrel-sandwich hybrid" evidence="9">
    <location>
        <begin position="2"/>
        <end position="94"/>
    </location>
</feature>
<dbReference type="NCBIfam" id="TIGR01936">
    <property type="entry name" value="nqrA"/>
    <property type="match status" value="1"/>
</dbReference>
<sequence>MIKLKHGLDLPITGAPAQRIEAARPVRSVAVIGFDYHGMKPTMEVQVGDRVKLGQLLFTDKKTPGVRYTAPGAGVISAIHRGEKRVLQSLVIDLEGDEQEVFAQYSADQLESLSDAQVRENLQQSGLWAALRTRPFSKVPALDAVPSSIFVTAIDTHPLAADPAVVIAEHAVDFENGLKVLGNIAKVFLCKADGASLPGEKLAKVQSEAFAGPHPAGLPGTHIHFLDPVSVSKSVWQIGYQDVIAVGKLFTTGQLFVERVVALAGPVVEKPRLVRTRIGASLQELTAGELVPGFNRVISGSVFGGRTAQGAFAYLGRYHTQVSCLSEGNDREMLHYLRAGVNKHSVLNVFVSKLAGSKLFNFTTTTNGSPRAMVPVGNYEAVMPLDILPTQLLRYLIVGDTEMAQKLGCLELDEEDLALCTYVCAGKYEYGPILRDNLARIEKEG</sequence>
<accession>A0A6I4KUK2</accession>
<evidence type="ECO:0000259" key="11">
    <source>
        <dbReference type="Pfam" id="PF24836"/>
    </source>
</evidence>
<evidence type="ECO:0000256" key="1">
    <source>
        <dbReference type="ARBA" id="ARBA00022448"/>
    </source>
</evidence>
<dbReference type="Pfam" id="PF05896">
    <property type="entry name" value="NQRA_N"/>
    <property type="match status" value="1"/>
</dbReference>
<dbReference type="AlphaFoldDB" id="A0A6I4KUK2"/>
<feature type="domain" description="Na(+)-translocating NADH-quinone reductase subunit A C-terminal" evidence="10">
    <location>
        <begin position="260"/>
        <end position="309"/>
    </location>
</feature>
<reference evidence="12 13" key="1">
    <citation type="submission" date="2019-11" db="EMBL/GenBank/DDBJ databases">
        <title>Pseudomonas flavidum sp. nov., isolated from Baiyang Lake.</title>
        <authorList>
            <person name="Zhao Y."/>
        </authorList>
    </citation>
    <scope>NUCLEOTIDE SEQUENCE [LARGE SCALE GENOMIC DNA]</scope>
    <source>
        <strain evidence="13">R-22-3 w-18</strain>
    </source>
</reference>
<keyword evidence="1 8" id="KW-0813">Transport</keyword>
<keyword evidence="4 8" id="KW-0915">Sodium</keyword>
<keyword evidence="13" id="KW-1185">Reference proteome</keyword>
<comment type="caution">
    <text evidence="12">The sequence shown here is derived from an EMBL/GenBank/DDBJ whole genome shotgun (WGS) entry which is preliminary data.</text>
</comment>
<protein>
    <recommendedName>
        <fullName evidence="8">Na(+)-translocating NADH-quinone reductase subunit A</fullName>
        <shortName evidence="8">Na(+)-NQR subunit A</shortName>
        <shortName evidence="8">Na(+)-translocating NQR subunit A</shortName>
        <ecNumber evidence="8">7.2.1.1</ecNumber>
    </recommendedName>
    <alternativeName>
        <fullName evidence="8">NQR complex subunit A</fullName>
    </alternativeName>
    <alternativeName>
        <fullName evidence="8">NQR-1 subunit A</fullName>
    </alternativeName>
</protein>
<dbReference type="PANTHER" id="PTHR37839">
    <property type="entry name" value="NA(+)-TRANSLOCATING NADH-QUINONE REDUCTASE SUBUNIT A"/>
    <property type="match status" value="1"/>
</dbReference>
<comment type="function">
    <text evidence="8">NQR complex catalyzes the reduction of ubiquinone-1 to ubiquinol by two successive reactions, coupled with the transport of Na(+) ions from the cytoplasm to the periplasm. NqrA to NqrE are probably involved in the second step, the conversion of ubisemiquinone to ubiquinol.</text>
</comment>
<name>A0A6I4KUK2_9PSED</name>
<dbReference type="PANTHER" id="PTHR37839:SF1">
    <property type="entry name" value="NA(+)-TRANSLOCATING NADH-QUINONE REDUCTASE SUBUNIT A"/>
    <property type="match status" value="1"/>
</dbReference>
<keyword evidence="5 8" id="KW-0406">Ion transport</keyword>
<dbReference type="HAMAP" id="MF_00425">
    <property type="entry name" value="NqrA"/>
    <property type="match status" value="1"/>
</dbReference>
<keyword evidence="3 8" id="KW-0520">NAD</keyword>
<feature type="domain" description="NqrA second alpha/beta" evidence="11">
    <location>
        <begin position="114"/>
        <end position="255"/>
    </location>
</feature>
<evidence type="ECO:0000256" key="2">
    <source>
        <dbReference type="ARBA" id="ARBA00022967"/>
    </source>
</evidence>
<comment type="subunit">
    <text evidence="8">Composed of six subunits; NqrA, NqrB, NqrC, NqrD, NqrE and NqrF.</text>
</comment>
<evidence type="ECO:0000259" key="9">
    <source>
        <dbReference type="Pfam" id="PF05896"/>
    </source>
</evidence>
<evidence type="ECO:0000256" key="7">
    <source>
        <dbReference type="ARBA" id="ARBA00023201"/>
    </source>
</evidence>